<dbReference type="InterPro" id="IPR026995">
    <property type="entry name" value="Astrotactin"/>
</dbReference>
<proteinExistence type="predicted"/>
<dbReference type="Gene3D" id="2.10.25.10">
    <property type="entry name" value="Laminin"/>
    <property type="match status" value="1"/>
</dbReference>
<evidence type="ECO:0000259" key="5">
    <source>
        <dbReference type="SMART" id="SM00181"/>
    </source>
</evidence>
<dbReference type="InterPro" id="IPR013783">
    <property type="entry name" value="Ig-like_fold"/>
</dbReference>
<evidence type="ECO:0000259" key="6">
    <source>
        <dbReference type="SMART" id="SM00457"/>
    </source>
</evidence>
<dbReference type="GeneID" id="109464031"/>
<gene>
    <name evidence="8" type="primary">LOC109464031</name>
</gene>
<dbReference type="InterPro" id="IPR020864">
    <property type="entry name" value="MACPF"/>
</dbReference>
<feature type="domain" description="MACPF" evidence="6">
    <location>
        <begin position="908"/>
        <end position="1098"/>
    </location>
</feature>
<dbReference type="InterPro" id="IPR040685">
    <property type="entry name" value="Annexin-like"/>
</dbReference>
<keyword evidence="3" id="KW-1133">Transmembrane helix</keyword>
<feature type="compositionally biased region" description="Basic and acidic residues" evidence="2">
    <location>
        <begin position="204"/>
        <end position="225"/>
    </location>
</feature>
<keyword evidence="4" id="KW-0732">Signal</keyword>
<dbReference type="Pfam" id="PF19441">
    <property type="entry name" value="ASTN_1_2_N"/>
    <property type="match status" value="1"/>
</dbReference>
<dbReference type="InterPro" id="IPR026823">
    <property type="entry name" value="cEGF"/>
</dbReference>
<feature type="chain" id="PRO_5028341169" evidence="4">
    <location>
        <begin position="25"/>
        <end position="1403"/>
    </location>
</feature>
<dbReference type="Pfam" id="PF18411">
    <property type="entry name" value="Annexin_2"/>
    <property type="match status" value="1"/>
</dbReference>
<dbReference type="PANTHER" id="PTHR16592">
    <property type="entry name" value="ASTROTACTIN-1-LIKE"/>
    <property type="match status" value="1"/>
</dbReference>
<evidence type="ECO:0000256" key="4">
    <source>
        <dbReference type="SAM" id="SignalP"/>
    </source>
</evidence>
<feature type="signal peptide" evidence="4">
    <location>
        <begin position="1"/>
        <end position="24"/>
    </location>
</feature>
<evidence type="ECO:0000313" key="7">
    <source>
        <dbReference type="Proteomes" id="UP000515135"/>
    </source>
</evidence>
<feature type="domain" description="EGF-like" evidence="5">
    <location>
        <begin position="684"/>
        <end position="730"/>
    </location>
</feature>
<evidence type="ECO:0000256" key="1">
    <source>
        <dbReference type="ARBA" id="ARBA00022536"/>
    </source>
</evidence>
<protein>
    <submittedName>
        <fullName evidence="8">Astrotactin-2-like</fullName>
    </submittedName>
</protein>
<dbReference type="PANTHER" id="PTHR16592:SF9">
    <property type="entry name" value="ASTROTACTIN-1-LIKE"/>
    <property type="match status" value="1"/>
</dbReference>
<name>A0A6P4YHN5_BRABE</name>
<dbReference type="RefSeq" id="XP_019616511.1">
    <property type="nucleotide sequence ID" value="XM_019760952.1"/>
</dbReference>
<evidence type="ECO:0000313" key="8">
    <source>
        <dbReference type="RefSeq" id="XP_019616511.1"/>
    </source>
</evidence>
<reference evidence="8" key="1">
    <citation type="submission" date="2025-08" db="UniProtKB">
        <authorList>
            <consortium name="RefSeq"/>
        </authorList>
    </citation>
    <scope>IDENTIFICATION</scope>
    <source>
        <tissue evidence="8">Gonad</tissue>
    </source>
</reference>
<feature type="region of interest" description="Disordered" evidence="2">
    <location>
        <begin position="394"/>
        <end position="419"/>
    </location>
</feature>
<dbReference type="Pfam" id="PF12662">
    <property type="entry name" value="cEGF"/>
    <property type="match status" value="1"/>
</dbReference>
<keyword evidence="3" id="KW-0812">Transmembrane</keyword>
<dbReference type="SMART" id="SM00181">
    <property type="entry name" value="EGF"/>
    <property type="match status" value="2"/>
</dbReference>
<evidence type="ECO:0000256" key="3">
    <source>
        <dbReference type="SAM" id="Phobius"/>
    </source>
</evidence>
<dbReference type="KEGG" id="bbel:109464031"/>
<accession>A0A6P4YHN5</accession>
<dbReference type="Gene3D" id="2.60.40.10">
    <property type="entry name" value="Immunoglobulins"/>
    <property type="match status" value="1"/>
</dbReference>
<feature type="compositionally biased region" description="Polar residues" evidence="2">
    <location>
        <begin position="173"/>
        <end position="187"/>
    </location>
</feature>
<feature type="domain" description="EGF-like" evidence="5">
    <location>
        <begin position="505"/>
        <end position="543"/>
    </location>
</feature>
<dbReference type="InterPro" id="IPR045575">
    <property type="entry name" value="ASTN_1_2_N"/>
</dbReference>
<dbReference type="SMART" id="SM00457">
    <property type="entry name" value="MACPF"/>
    <property type="match status" value="1"/>
</dbReference>
<dbReference type="SUPFAM" id="SSF49265">
    <property type="entry name" value="Fibronectin type III"/>
    <property type="match status" value="1"/>
</dbReference>
<dbReference type="InterPro" id="IPR000742">
    <property type="entry name" value="EGF"/>
</dbReference>
<evidence type="ECO:0000256" key="2">
    <source>
        <dbReference type="SAM" id="MobiDB-lite"/>
    </source>
</evidence>
<dbReference type="OrthoDB" id="9934301at2759"/>
<dbReference type="Proteomes" id="UP000515135">
    <property type="component" value="Unplaced"/>
</dbReference>
<organism evidence="7 8">
    <name type="scientific">Branchiostoma belcheri</name>
    <name type="common">Amphioxus</name>
    <dbReference type="NCBI Taxonomy" id="7741"/>
    <lineage>
        <taxon>Eukaryota</taxon>
        <taxon>Metazoa</taxon>
        <taxon>Chordata</taxon>
        <taxon>Cephalochordata</taxon>
        <taxon>Leptocardii</taxon>
        <taxon>Amphioxiformes</taxon>
        <taxon>Branchiostomatidae</taxon>
        <taxon>Branchiostoma</taxon>
    </lineage>
</organism>
<keyword evidence="1" id="KW-0245">EGF-like domain</keyword>
<dbReference type="InterPro" id="IPR036116">
    <property type="entry name" value="FN3_sf"/>
</dbReference>
<feature type="region of interest" description="Disordered" evidence="2">
    <location>
        <begin position="171"/>
        <end position="285"/>
    </location>
</feature>
<feature type="transmembrane region" description="Helical" evidence="3">
    <location>
        <begin position="133"/>
        <end position="155"/>
    </location>
</feature>
<feature type="compositionally biased region" description="Basic and acidic residues" evidence="2">
    <location>
        <begin position="394"/>
        <end position="403"/>
    </location>
</feature>
<sequence>MATVRLTLVLVNCYLFFVPSTTEGVRTEQGAVPSCDVRWLAVPLSDNNRSEVFYFINDFPGSLSVYDDLPPGGAPTAVLEIKGESAQTAHVQWRKERRESGAVQLHVYRSAPYTNLTGQEVLQPASAAKDNTIIVTVVIVVAVFVLSSIFAFIYLQEKRRSCTWHKKKRDVGSSLSKTLPSGTSSFNSLRDSPRRRGLLRRKSHLDGRIADNDTDKNDTDSETEHSPPVSDSEDDDTEKNGDGIKVVFNSSSETLPPSILKKTPGRRDNYAGAPNGCPQGSGISRTFVTSGELDIPSYSDDVSTNSGYTTVEGKCLSDEKIPDAVDVAVDVKPHDFKLSSDVTEDFQNFTRAVKTQRVTFLTSTPLPNASCNGLKTGKVRDDLARVRETENKVVCTEGDRDSGTEADDEGRWNSKSKGRRGPPLGKKMLFIAVCVCLLVCLHSLTTCPVTVSLHLHIPNGFLAPGSRFILHSESDVIYPPWLRQAPVQVYRYVNSSDDRELSRDFCAEHVPSEKCEHTCDPDTGGCSCMEGYQNDLQYPQLCVRNTWTGHDRWWPYGSIGKAFDARTSQQSVNRVFRYTRGDTMDKVVRVVKPDQLTVHASNRCLPPVVNTAGDVASLRKNLLDALSFTDEGDLVGSLQPVYAGDGVAGKGGCKTGVTGCQQCPSWLELTSDGSGCYDPGRDVDCSDGYQGGCDHTCVRVNTSQDNYTRVHMTCSCREGYRLAADGRTCLFSPVCNATWRADGGCNPANIPAGGRCHTTEEGHGTCVCNPTCCRNLQVCKSEGECEPKQCVRKPEHGYSDGSRPVEHQTYPLGFRQMQHGYNGRTRRTTDAPIFQLTYSTNYSLSPLLVPDEVEVTAAVQPECHNYTGPVMHLRQKENPYGVSPDRPYIQTFTPEDMKQKDKMRDLGFRYSQEISVFSAEYQVYLRHATLTTDIKAALGRLTANSARSEFLHVMEKYGTHYISQAVFGYRREHVVYYRSLGLANWLWESFSASEGGQSFDTFLVRTLGTQDDVNPPERELPVGIRQVPDVEKDGKVEGVQTVLRSWGRCTVGGCCTVADTVMAEPALLYVSTPTPLYELLKDKETKEVFRRALLSYLWCSGEGEVVGDTCRCDIHPSYPGHTLDCAPPPKPSLYQPASDPPTDTTLTVAWQHVGREIGSHVTDYQFVVREVRSADTGLHGDDFINHPELTVSVLDDAVFSRADGCYGRGLTRQGAVWTFSLLLMCLKPDRFYRVSARVSTRDGAVSPSDVLTVRTECQTPQLNHQPTGVADALYNLYAGYTSPLAQNMAFRILTSLNTAGLHDVAKTYEEKYDNFLLRTQEELGLKRALLINASLTALSERCKTQAESGKVVQKVRRRFRCSFEGLDTRKGIREVTLREMERSCVKYEEKYDSYDWEKSMYEE</sequence>
<keyword evidence="7" id="KW-1185">Reference proteome</keyword>
<keyword evidence="3" id="KW-0472">Membrane</keyword>
<feature type="transmembrane region" description="Helical" evidence="3">
    <location>
        <begin position="428"/>
        <end position="445"/>
    </location>
</feature>
<dbReference type="GO" id="GO:0001764">
    <property type="term" value="P:neuron migration"/>
    <property type="evidence" value="ECO:0007669"/>
    <property type="project" value="InterPro"/>
</dbReference>
<feature type="compositionally biased region" description="Basic residues" evidence="2">
    <location>
        <begin position="193"/>
        <end position="203"/>
    </location>
</feature>